<keyword evidence="2" id="KW-0732">Signal</keyword>
<gene>
    <name evidence="3" type="ORF">SOCEGT47_065740</name>
</gene>
<feature type="chain" id="PRO_5020757633" evidence="2">
    <location>
        <begin position="23"/>
        <end position="510"/>
    </location>
</feature>
<dbReference type="SUPFAM" id="SSF51126">
    <property type="entry name" value="Pectin lyase-like"/>
    <property type="match status" value="1"/>
</dbReference>
<feature type="region of interest" description="Disordered" evidence="1">
    <location>
        <begin position="472"/>
        <end position="499"/>
    </location>
</feature>
<reference evidence="3 4" key="1">
    <citation type="submission" date="2015-09" db="EMBL/GenBank/DDBJ databases">
        <title>Sorangium comparison.</title>
        <authorList>
            <person name="Zaburannyi N."/>
            <person name="Bunk B."/>
            <person name="Overmann J."/>
            <person name="Mueller R."/>
        </authorList>
    </citation>
    <scope>NUCLEOTIDE SEQUENCE [LARGE SCALE GENOMIC DNA]</scope>
    <source>
        <strain evidence="3 4">So ceGT47</strain>
    </source>
</reference>
<accession>A0A4P2Q9T0</accession>
<dbReference type="AlphaFoldDB" id="A0A4P2Q9T0"/>
<name>A0A4P2Q9T0_SORCE</name>
<evidence type="ECO:0000256" key="2">
    <source>
        <dbReference type="SAM" id="SignalP"/>
    </source>
</evidence>
<protein>
    <submittedName>
        <fullName evidence="3">PGRS family protein</fullName>
    </submittedName>
</protein>
<feature type="compositionally biased region" description="Gly residues" evidence="1">
    <location>
        <begin position="293"/>
        <end position="311"/>
    </location>
</feature>
<sequence length="510" mass="49028">MRRFHWASGALALMSLAAGLQALGCFPLDYTERDHGVTPGSGSAGGEAPREPRCVPGLQEGPDASCGIFVSVEAGPRGDGSKERPFNTLAAAIDAAAGREPDQRRIYACVGTFMEKVVLSADGIEVYGSLACDQEWRLAEEDRRTTLGAGPDEIPLTIVGGGGSTRLEGLEVVARPAARPGGSSIAVVAEKVKLELVRCTLQAGDAKHGESSDNYEMDAQPGRVGGDGAPACSALSGAGGISDPLECDEDVTVGGIGGQGAPATAGQGNPGSPEGATNTGGIGQRAAAFCSVGGPGGRGQDGAPGEGGVGLGQITRSGYKGVDGANGARGRPGEGGGGGGASRGRFEAARCPAMGPTSGAGGGAGGTGGCGGLGGRGGQAGGSSIALISLASELRFQEVTLVAGKGGNGGAGQHGQIGGAGAEGGKGGDAPDGLQDGCAGGMGGHGGAGGDGGGGTGGHSLAIAFKGMPVPPSEGQGFTAELGEPGAGGPGFQGRDGATGNRAIALGFDE</sequence>
<feature type="compositionally biased region" description="Gly residues" evidence="1">
    <location>
        <begin position="407"/>
        <end position="430"/>
    </location>
</feature>
<evidence type="ECO:0000313" key="4">
    <source>
        <dbReference type="Proteomes" id="UP000295781"/>
    </source>
</evidence>
<feature type="region of interest" description="Disordered" evidence="1">
    <location>
        <begin position="251"/>
        <end position="344"/>
    </location>
</feature>
<feature type="compositionally biased region" description="Low complexity" evidence="1">
    <location>
        <begin position="261"/>
        <end position="271"/>
    </location>
</feature>
<evidence type="ECO:0000313" key="3">
    <source>
        <dbReference type="EMBL" id="AUX26021.1"/>
    </source>
</evidence>
<dbReference type="InterPro" id="IPR011050">
    <property type="entry name" value="Pectin_lyase_fold/virulence"/>
</dbReference>
<feature type="signal peptide" evidence="2">
    <location>
        <begin position="1"/>
        <end position="22"/>
    </location>
</feature>
<evidence type="ECO:0000256" key="1">
    <source>
        <dbReference type="SAM" id="MobiDB-lite"/>
    </source>
</evidence>
<dbReference type="Proteomes" id="UP000295781">
    <property type="component" value="Chromosome"/>
</dbReference>
<feature type="region of interest" description="Disordered" evidence="1">
    <location>
        <begin position="407"/>
        <end position="441"/>
    </location>
</feature>
<feature type="compositionally biased region" description="Gly residues" evidence="1">
    <location>
        <begin position="333"/>
        <end position="342"/>
    </location>
</feature>
<dbReference type="EMBL" id="CP012670">
    <property type="protein sequence ID" value="AUX26021.1"/>
    <property type="molecule type" value="Genomic_DNA"/>
</dbReference>
<organism evidence="3 4">
    <name type="scientific">Sorangium cellulosum</name>
    <name type="common">Polyangium cellulosum</name>
    <dbReference type="NCBI Taxonomy" id="56"/>
    <lineage>
        <taxon>Bacteria</taxon>
        <taxon>Pseudomonadati</taxon>
        <taxon>Myxococcota</taxon>
        <taxon>Polyangia</taxon>
        <taxon>Polyangiales</taxon>
        <taxon>Polyangiaceae</taxon>
        <taxon>Sorangium</taxon>
    </lineage>
</organism>
<proteinExistence type="predicted"/>
<feature type="compositionally biased region" description="Gly residues" evidence="1">
    <location>
        <begin position="485"/>
        <end position="494"/>
    </location>
</feature>